<dbReference type="PANTHER" id="PTHR11359">
    <property type="entry name" value="AMP DEAMINASE"/>
    <property type="match status" value="1"/>
</dbReference>
<evidence type="ECO:0000313" key="3">
    <source>
        <dbReference type="Proteomes" id="UP000187013"/>
    </source>
</evidence>
<organism evidence="2 3">
    <name type="scientific">Zygosaccharomyces rouxii</name>
    <dbReference type="NCBI Taxonomy" id="4956"/>
    <lineage>
        <taxon>Eukaryota</taxon>
        <taxon>Fungi</taxon>
        <taxon>Dikarya</taxon>
        <taxon>Ascomycota</taxon>
        <taxon>Saccharomycotina</taxon>
        <taxon>Saccharomycetes</taxon>
        <taxon>Saccharomycetales</taxon>
        <taxon>Saccharomycetaceae</taxon>
        <taxon>Zygosaccharomyces</taxon>
    </lineage>
</organism>
<reference evidence="2 3" key="1">
    <citation type="submission" date="2016-08" db="EMBL/GenBank/DDBJ databases">
        <title>Draft genome sequence of allopolyploid Zygosaccharomyces rouxii.</title>
        <authorList>
            <person name="Watanabe J."/>
            <person name="Uehara K."/>
            <person name="Mogi Y."/>
            <person name="Tsukioka Y."/>
        </authorList>
    </citation>
    <scope>NUCLEOTIDE SEQUENCE [LARGE SCALE GENOMIC DNA]</scope>
    <source>
        <strain evidence="2 3">NBRC 110957</strain>
    </source>
</reference>
<dbReference type="Gene3D" id="3.20.20.140">
    <property type="entry name" value="Metal-dependent hydrolases"/>
    <property type="match status" value="2"/>
</dbReference>
<proteinExistence type="inferred from homology"/>
<dbReference type="GO" id="GO:0005829">
    <property type="term" value="C:cytosol"/>
    <property type="evidence" value="ECO:0007669"/>
    <property type="project" value="TreeGrafter"/>
</dbReference>
<dbReference type="InterPro" id="IPR032466">
    <property type="entry name" value="Metal_Hydrolase"/>
</dbReference>
<name>A0A1Q3ALC9_ZYGRO</name>
<dbReference type="Proteomes" id="UP000187013">
    <property type="component" value="Unassembled WGS sequence"/>
</dbReference>
<evidence type="ECO:0000313" key="2">
    <source>
        <dbReference type="EMBL" id="GAV56353.1"/>
    </source>
</evidence>
<dbReference type="AlphaFoldDB" id="A0A1Q3ALC9"/>
<evidence type="ECO:0008006" key="4">
    <source>
        <dbReference type="Google" id="ProtNLM"/>
    </source>
</evidence>
<dbReference type="GO" id="GO:0032264">
    <property type="term" value="P:IMP salvage"/>
    <property type="evidence" value="ECO:0007669"/>
    <property type="project" value="InterPro"/>
</dbReference>
<gene>
    <name evidence="2" type="ORF">ZYGR_0BB01300</name>
</gene>
<comment type="similarity">
    <text evidence="1">Belongs to the metallo-dependent hydrolases superfamily. Adenosine and AMP deaminases family.</text>
</comment>
<dbReference type="EMBL" id="BDGX01000054">
    <property type="protein sequence ID" value="GAV56353.1"/>
    <property type="molecule type" value="Genomic_DNA"/>
</dbReference>
<accession>A0A1Q3ALC9</accession>
<dbReference type="Pfam" id="PF19326">
    <property type="entry name" value="AMP_deaminase"/>
    <property type="match status" value="3"/>
</dbReference>
<comment type="caution">
    <text evidence="2">The sequence shown here is derived from an EMBL/GenBank/DDBJ whole genome shotgun (WGS) entry which is preliminary data.</text>
</comment>
<dbReference type="SUPFAM" id="SSF51556">
    <property type="entry name" value="Metallo-dependent hydrolases"/>
    <property type="match status" value="1"/>
</dbReference>
<sequence>MVVSLLLDEYESGLLSGQSSKASSHIPIRDDEKCPKYAVNSKSLSLDDIDSLPLWTEFDDQMIYGSPMYLEFGDESEHALGHSSHADKPVPCDASRFHLETFREKNPFDKLADLRIKYILASSQDAGSNPKNQLDKWFLYPKPLPKYWKYSKDRRLQDDDGDDDDTSSYEFFKEESPRTQHYHHRNRYTGQFFQLSRYKEEFDNYRTRNCPKTEAPMIDLPRFEEFHNDLQFVVSVVQNDQLTRLSMRRLRYLKDKFELFQDLNAKAEKLQNKLVPYRDFYNSRKVDCDFNLSGCISQRQLSEFIWDKLNTEPNRVVYKTAQGEEFTLRQLFEIGRSDDDEPIAVGLKIVDDQFLEWYRDVYLITLHLIPDLDPIEYLHGQPLRFYLLAKTFLEFDNYLEGEYLAQIFIDYVITNLEKSKYQTVQVSVDFQFQSGDKPSFWEKFSHWLVKWNVVSNNVRWNLRIQRVYSRLYRCNKVKNFQDYLDMIFEPLMAPESLENVELQYLLSNLLNFDVVVSHADDFIWRVFPNVLTKPKDWEAKGDNPTVTHYMYYIYAHLAMLNAMRYENSLNTFTMRNYSSVLDNRTSQAGTTVNFNDQIESIVCNMLLCNGGLLQAEPLWNYQSTLSYIFYLLQIPVVATPLSSVSDISPMPQQEIGLLPPEFRHRHFSEITKSKQKTYRGNPFLEMLNVGMKVSLSSGSVLFNSSYTLDPIIEEYSVAASIYLLEAADLCELARNSVICSGYEGFYKRHWSGLRIDRTHFPSETIGHIDSWYDTEQNTSERHNVPFIRRSFRKDTLYQEWSFVLGQQS</sequence>
<dbReference type="PANTHER" id="PTHR11359:SF7">
    <property type="entry name" value="INACTIVE DEAMINASE YBR284W-RELATED"/>
    <property type="match status" value="1"/>
</dbReference>
<dbReference type="InterPro" id="IPR006329">
    <property type="entry name" value="AMPD"/>
</dbReference>
<dbReference type="OrthoDB" id="1723809at2759"/>
<protein>
    <recommendedName>
        <fullName evidence="4">Inactive deaminase YJL070C</fullName>
    </recommendedName>
</protein>
<evidence type="ECO:0000256" key="1">
    <source>
        <dbReference type="ARBA" id="ARBA00006676"/>
    </source>
</evidence>
<dbReference type="GO" id="GO:0003876">
    <property type="term" value="F:AMP deaminase activity"/>
    <property type="evidence" value="ECO:0007669"/>
    <property type="project" value="InterPro"/>
</dbReference>